<dbReference type="Proteomes" id="UP000799537">
    <property type="component" value="Unassembled WGS sequence"/>
</dbReference>
<dbReference type="InterPro" id="IPR004046">
    <property type="entry name" value="GST_C"/>
</dbReference>
<sequence>MGLTIHHLGHSQSDRVVWLCEELGLTYDLKKYDRSPVLAPKDFKALHPIGAAPVIEDTTASHGDIKLAETEACVEWICNVHGEGKLLVKPGEKNYADFLFYYHVTNGTLQPAVGRVMALQMSGMKKGQPTLDRYEAKVYQVLDLLNQRLGDVPWLAGEEFSAADIMIIFSLTTMREFCPIDLSGYKNLLSYIHKIVKRPAYQRYLEKGDPDLDIEKYIQGPPPPIFPAFKSHM</sequence>
<dbReference type="SUPFAM" id="SSF52833">
    <property type="entry name" value="Thioredoxin-like"/>
    <property type="match status" value="1"/>
</dbReference>
<evidence type="ECO:0000256" key="1">
    <source>
        <dbReference type="ARBA" id="ARBA00007409"/>
    </source>
</evidence>
<dbReference type="GeneID" id="54558329"/>
<dbReference type="Pfam" id="PF00043">
    <property type="entry name" value="GST_C"/>
    <property type="match status" value="1"/>
</dbReference>
<dbReference type="Gene3D" id="1.20.1050.10">
    <property type="match status" value="1"/>
</dbReference>
<dbReference type="CDD" id="cd03046">
    <property type="entry name" value="GST_N_GTT1_like"/>
    <property type="match status" value="1"/>
</dbReference>
<evidence type="ECO:0000313" key="3">
    <source>
        <dbReference type="EMBL" id="KAF2170103.1"/>
    </source>
</evidence>
<dbReference type="PROSITE" id="PS50405">
    <property type="entry name" value="GST_CTER"/>
    <property type="match status" value="1"/>
</dbReference>
<dbReference type="SFLD" id="SFLDG00358">
    <property type="entry name" value="Main_(cytGST)"/>
    <property type="match status" value="1"/>
</dbReference>
<dbReference type="Pfam" id="PF13409">
    <property type="entry name" value="GST_N_2"/>
    <property type="match status" value="1"/>
</dbReference>
<dbReference type="SFLD" id="SFLDG01150">
    <property type="entry name" value="Main.1:_Beta-like"/>
    <property type="match status" value="1"/>
</dbReference>
<dbReference type="OrthoDB" id="2309723at2759"/>
<evidence type="ECO:0000313" key="4">
    <source>
        <dbReference type="Proteomes" id="UP000799537"/>
    </source>
</evidence>
<dbReference type="EMBL" id="ML993586">
    <property type="protein sequence ID" value="KAF2170103.1"/>
    <property type="molecule type" value="Genomic_DNA"/>
</dbReference>
<name>A0A6A6CTR2_ZASCE</name>
<comment type="similarity">
    <text evidence="1">Belongs to the GST superfamily.</text>
</comment>
<dbReference type="Gene3D" id="3.40.30.10">
    <property type="entry name" value="Glutaredoxin"/>
    <property type="match status" value="1"/>
</dbReference>
<accession>A0A6A6CTR2</accession>
<organism evidence="3 4">
    <name type="scientific">Zasmidium cellare ATCC 36951</name>
    <dbReference type="NCBI Taxonomy" id="1080233"/>
    <lineage>
        <taxon>Eukaryota</taxon>
        <taxon>Fungi</taxon>
        <taxon>Dikarya</taxon>
        <taxon>Ascomycota</taxon>
        <taxon>Pezizomycotina</taxon>
        <taxon>Dothideomycetes</taxon>
        <taxon>Dothideomycetidae</taxon>
        <taxon>Mycosphaerellales</taxon>
        <taxon>Mycosphaerellaceae</taxon>
        <taxon>Zasmidium</taxon>
    </lineage>
</organism>
<proteinExistence type="inferred from homology"/>
<gene>
    <name evidence="3" type="ORF">M409DRAFT_19710</name>
</gene>
<dbReference type="InterPro" id="IPR036282">
    <property type="entry name" value="Glutathione-S-Trfase_C_sf"/>
</dbReference>
<dbReference type="InterPro" id="IPR036249">
    <property type="entry name" value="Thioredoxin-like_sf"/>
</dbReference>
<dbReference type="AlphaFoldDB" id="A0A6A6CTR2"/>
<dbReference type="InterPro" id="IPR040079">
    <property type="entry name" value="Glutathione_S-Trfase"/>
</dbReference>
<dbReference type="InterPro" id="IPR010987">
    <property type="entry name" value="Glutathione-S-Trfase_C-like"/>
</dbReference>
<reference evidence="3" key="1">
    <citation type="journal article" date="2020" name="Stud. Mycol.">
        <title>101 Dothideomycetes genomes: a test case for predicting lifestyles and emergence of pathogens.</title>
        <authorList>
            <person name="Haridas S."/>
            <person name="Albert R."/>
            <person name="Binder M."/>
            <person name="Bloem J."/>
            <person name="Labutti K."/>
            <person name="Salamov A."/>
            <person name="Andreopoulos B."/>
            <person name="Baker S."/>
            <person name="Barry K."/>
            <person name="Bills G."/>
            <person name="Bluhm B."/>
            <person name="Cannon C."/>
            <person name="Castanera R."/>
            <person name="Culley D."/>
            <person name="Daum C."/>
            <person name="Ezra D."/>
            <person name="Gonzalez J."/>
            <person name="Henrissat B."/>
            <person name="Kuo A."/>
            <person name="Liang C."/>
            <person name="Lipzen A."/>
            <person name="Lutzoni F."/>
            <person name="Magnuson J."/>
            <person name="Mondo S."/>
            <person name="Nolan M."/>
            <person name="Ohm R."/>
            <person name="Pangilinan J."/>
            <person name="Park H.-J."/>
            <person name="Ramirez L."/>
            <person name="Alfaro M."/>
            <person name="Sun H."/>
            <person name="Tritt A."/>
            <person name="Yoshinaga Y."/>
            <person name="Zwiers L.-H."/>
            <person name="Turgeon B."/>
            <person name="Goodwin S."/>
            <person name="Spatafora J."/>
            <person name="Crous P."/>
            <person name="Grigoriev I."/>
        </authorList>
    </citation>
    <scope>NUCLEOTIDE SEQUENCE</scope>
    <source>
        <strain evidence="3">ATCC 36951</strain>
    </source>
</reference>
<dbReference type="PANTHER" id="PTHR44051:SF9">
    <property type="entry name" value="GLUTATHIONE S-TRANSFERASE 1"/>
    <property type="match status" value="1"/>
</dbReference>
<protein>
    <recommendedName>
        <fullName evidence="2">GST C-terminal domain-containing protein</fullName>
    </recommendedName>
</protein>
<dbReference type="InterPro" id="IPR004045">
    <property type="entry name" value="Glutathione_S-Trfase_N"/>
</dbReference>
<dbReference type="SFLD" id="SFLDS00019">
    <property type="entry name" value="Glutathione_Transferase_(cytos"/>
    <property type="match status" value="1"/>
</dbReference>
<dbReference type="RefSeq" id="XP_033670992.1">
    <property type="nucleotide sequence ID" value="XM_033805057.1"/>
</dbReference>
<feature type="domain" description="GST C-terminal" evidence="2">
    <location>
        <begin position="91"/>
        <end position="214"/>
    </location>
</feature>
<dbReference type="SUPFAM" id="SSF47616">
    <property type="entry name" value="GST C-terminal domain-like"/>
    <property type="match status" value="1"/>
</dbReference>
<dbReference type="PANTHER" id="PTHR44051">
    <property type="entry name" value="GLUTATHIONE S-TRANSFERASE-RELATED"/>
    <property type="match status" value="1"/>
</dbReference>
<evidence type="ECO:0000259" key="2">
    <source>
        <dbReference type="PROSITE" id="PS50405"/>
    </source>
</evidence>
<keyword evidence="4" id="KW-1185">Reference proteome</keyword>